<feature type="compositionally biased region" description="Polar residues" evidence="2">
    <location>
        <begin position="1276"/>
        <end position="1303"/>
    </location>
</feature>
<feature type="region of interest" description="Disordered" evidence="2">
    <location>
        <begin position="1002"/>
        <end position="1125"/>
    </location>
</feature>
<feature type="compositionally biased region" description="Polar residues" evidence="2">
    <location>
        <begin position="1072"/>
        <end position="1088"/>
    </location>
</feature>
<feature type="compositionally biased region" description="Polar residues" evidence="2">
    <location>
        <begin position="1046"/>
        <end position="1062"/>
    </location>
</feature>
<organism evidence="3 4">
    <name type="scientific">Stentor coeruleus</name>
    <dbReference type="NCBI Taxonomy" id="5963"/>
    <lineage>
        <taxon>Eukaryota</taxon>
        <taxon>Sar</taxon>
        <taxon>Alveolata</taxon>
        <taxon>Ciliophora</taxon>
        <taxon>Postciliodesmatophora</taxon>
        <taxon>Heterotrichea</taxon>
        <taxon>Heterotrichida</taxon>
        <taxon>Stentoridae</taxon>
        <taxon>Stentor</taxon>
    </lineage>
</organism>
<sequence length="1464" mass="160339">MMYSKPFIDWRSTSLISSNDEYGLIAIGKNSELHLYKSSDIISSLESSTSFSKVLLPDPITHVSISPSCSQIAVLTVTTLFFLSTSRSIKGGKPISEFKLDSLGRALDWKGNRLGVLTQSGKLEIFINTQRANQRKEGVKSFCFIKGVDNFCVVAGNDGLCIIDMNTWNIIRQTAVEGQILCLKEFDGLIYAFALDEENKIMGVDKELDIIFSISDVSLASYLIRQNIPAEGFSGFMDFLNNKKTLLFSNTNHSYIDVLYFNDQFSLMNFEENEAGKLQMDFKKEQNQSFQQVVFGFALIKSIVSDEVEIFECRGDTYEIVPPPYVITLSSSGEISVYKFIDLRAEYINTVSCERPKKRIEDIIDDIENKEQSRYQDVSKNLFGKSEDIGFGMKKSQGVEESKSLKDDPNIGCSLVAGSQKMLGDNKSLKVFGESQSTTNNLFLKNTSNALASNNSNPFVLSAMNDSGGLSKETKPFAPIAGLNFPNSNALNTGTGFISQSPNPNIFGSNTNASSILKTTSQNPSTNLDPNTQPVSKTQLFGVSNNSPQNNSFFTSNPQNSFLTNTSNDPKNPTFPSNPQNSFFSNTSNDPKNPQNSFLTNTSNDSKNPTFLSNPQSIPNFNTFQTPNSFNNLNQPLNPPTQKPFGFFFNPTSTNDPNSLNKSQNPGVSNPFLKSPLNLNQSLGFMSSPIKETTNPNLELAKKPQSQPKPLFNKDFMHNTSEVENACKIIRNTTKYYEMISKTINSFNFLKSFPNKNKNIRLRLSTLEKNINSSSSRAMNELLNIDDLQQTFKNLKTEIDGLNNNSNFSTLLNNSYINSLKKCNDLESFTEYYKGQISFLKEIKEKSLKKEKNFTGRNSKEEAKKQSEKNIRERVDKIKNDIEKLKRKIVVVNGNAQNYSKNITDLWDVDMYTYIDPDEHKKLLKNIKKPADSYSNESNKERINKIVSGKLVKTDLKVSTDINILIGSLSTQPAASKPKNIFPSIEKIKVFFDEIDKKMNFSKKKTNNEEEKKMSPERHARTSAEVKIPDKNENGGSFGAPPTTAPNPFSNTNFKVDDNTGSFGQGKANEANKPSGNTFVKTNDQPNPFSAKGNTSSQSSNPFNSASNPTNAFGKSPDTNQGTEEVKKAPNPFVAQKSAEGFAAKPGENPKTTGNAFTSQGTTEKTTSFFNTGQGSGGNTVKTGDTSQGSSFFVKPNDSGGSTSGFLSNPSQGSSFFASKTNEPQKNTGFPTKPNDSNPGFSNFSANSNQPGKKNESFFAAPNEGQKPLENVLGNKGQTGNSVGEANKQQSFLSSNPQNNSFGNKPLIPNTGITASNTGTFFNKTQEPNSSTGGFSNTGNSSNPFNAGNSSNPFNAGNSSNSFNAGNSSNPFNAGNSGNPFNAGQPGNAPNPFPNTNFGKPTGFNSPSNLPIMTGIETKAFGGGQNTAFTGFGNVPNNNNVPPQNVSPQIPPQNTQSAFFMLRK</sequence>
<comment type="caution">
    <text evidence="3">The sequence shown here is derived from an EMBL/GenBank/DDBJ whole genome shotgun (WGS) entry which is preliminary data.</text>
</comment>
<evidence type="ECO:0000256" key="1">
    <source>
        <dbReference type="SAM" id="Coils"/>
    </source>
</evidence>
<feature type="compositionally biased region" description="Low complexity" evidence="2">
    <location>
        <begin position="1094"/>
        <end position="1112"/>
    </location>
</feature>
<feature type="compositionally biased region" description="Basic and acidic residues" evidence="2">
    <location>
        <begin position="1006"/>
        <end position="1033"/>
    </location>
</feature>
<feature type="compositionally biased region" description="Polar residues" evidence="2">
    <location>
        <begin position="1394"/>
        <end position="1406"/>
    </location>
</feature>
<evidence type="ECO:0000313" key="3">
    <source>
        <dbReference type="EMBL" id="OMJ66480.1"/>
    </source>
</evidence>
<feature type="compositionally biased region" description="Polar residues" evidence="2">
    <location>
        <begin position="1150"/>
        <end position="1191"/>
    </location>
</feature>
<dbReference type="EMBL" id="MPUH01001708">
    <property type="protein sequence ID" value="OMJ66480.1"/>
    <property type="molecule type" value="Genomic_DNA"/>
</dbReference>
<feature type="compositionally biased region" description="Polar residues" evidence="2">
    <location>
        <begin position="1199"/>
        <end position="1252"/>
    </location>
</feature>
<dbReference type="Proteomes" id="UP000187209">
    <property type="component" value="Unassembled WGS sequence"/>
</dbReference>
<gene>
    <name evidence="3" type="ORF">SteCoe_36655</name>
</gene>
<name>A0A1R2AQ07_9CILI</name>
<feature type="compositionally biased region" description="Low complexity" evidence="2">
    <location>
        <begin position="1328"/>
        <end position="1384"/>
    </location>
</feature>
<reference evidence="3 4" key="1">
    <citation type="submission" date="2016-11" db="EMBL/GenBank/DDBJ databases">
        <title>The macronuclear genome of Stentor coeruleus: a giant cell with tiny introns.</title>
        <authorList>
            <person name="Slabodnick M."/>
            <person name="Ruby J.G."/>
            <person name="Reiff S.B."/>
            <person name="Swart E.C."/>
            <person name="Gosai S."/>
            <person name="Prabakaran S."/>
            <person name="Witkowska E."/>
            <person name="Larue G.E."/>
            <person name="Fisher S."/>
            <person name="Freeman R.M."/>
            <person name="Gunawardena J."/>
            <person name="Chu W."/>
            <person name="Stover N.A."/>
            <person name="Gregory B.D."/>
            <person name="Nowacki M."/>
            <person name="Derisi J."/>
            <person name="Roy S.W."/>
            <person name="Marshall W.F."/>
            <person name="Sood P."/>
        </authorList>
    </citation>
    <scope>NUCLEOTIDE SEQUENCE [LARGE SCALE GENOMIC DNA]</scope>
    <source>
        <strain evidence="3">WM001</strain>
    </source>
</reference>
<dbReference type="InterPro" id="IPR036322">
    <property type="entry name" value="WD40_repeat_dom_sf"/>
</dbReference>
<evidence type="ECO:0000313" key="4">
    <source>
        <dbReference type="Proteomes" id="UP000187209"/>
    </source>
</evidence>
<keyword evidence="4" id="KW-1185">Reference proteome</keyword>
<feature type="region of interest" description="Disordered" evidence="2">
    <location>
        <begin position="502"/>
        <end position="624"/>
    </location>
</feature>
<evidence type="ECO:0000256" key="2">
    <source>
        <dbReference type="SAM" id="MobiDB-lite"/>
    </source>
</evidence>
<feature type="compositionally biased region" description="Polar residues" evidence="2">
    <location>
        <begin position="1311"/>
        <end position="1327"/>
    </location>
</feature>
<keyword evidence="1" id="KW-0175">Coiled coil</keyword>
<accession>A0A1R2AQ07</accession>
<feature type="region of interest" description="Disordered" evidence="2">
    <location>
        <begin position="1142"/>
        <end position="1406"/>
    </location>
</feature>
<protein>
    <submittedName>
        <fullName evidence="3">Uncharacterized protein</fullName>
    </submittedName>
</protein>
<feature type="coiled-coil region" evidence="1">
    <location>
        <begin position="778"/>
        <end position="805"/>
    </location>
</feature>
<dbReference type="SUPFAM" id="SSF50978">
    <property type="entry name" value="WD40 repeat-like"/>
    <property type="match status" value="1"/>
</dbReference>
<feature type="coiled-coil region" evidence="1">
    <location>
        <begin position="868"/>
        <end position="902"/>
    </location>
</feature>
<proteinExistence type="predicted"/>